<sequence length="144" mass="15789">MILACLFLFKLLPIWEVSEIPDSQFNPQRALGLFNTSRVWLNARLCLYSILSPTSFLCLKDLHSSSFYLSIRFFHSNFIKILETQCTNLCTGGMGPGQPGGRGCGKLPAGPTQDWGGARIGVGPAWRRSHRQLAGSGGKLCCVI</sequence>
<keyword evidence="1" id="KW-0732">Signal</keyword>
<comment type="caution">
    <text evidence="2">The sequence shown here is derived from an EMBL/GenBank/DDBJ whole genome shotgun (WGS) entry which is preliminary data.</text>
</comment>
<dbReference type="AlphaFoldDB" id="A0A7J8B2E4"/>
<reference evidence="2 3" key="1">
    <citation type="journal article" date="2020" name="Nature">
        <title>Six reference-quality genomes reveal evolution of bat adaptations.</title>
        <authorList>
            <person name="Jebb D."/>
            <person name="Huang Z."/>
            <person name="Pippel M."/>
            <person name="Hughes G.M."/>
            <person name="Lavrichenko K."/>
            <person name="Devanna P."/>
            <person name="Winkler S."/>
            <person name="Jermiin L.S."/>
            <person name="Skirmuntt E.C."/>
            <person name="Katzourakis A."/>
            <person name="Burkitt-Gray L."/>
            <person name="Ray D.A."/>
            <person name="Sullivan K.A.M."/>
            <person name="Roscito J.G."/>
            <person name="Kirilenko B.M."/>
            <person name="Davalos L.M."/>
            <person name="Corthals A.P."/>
            <person name="Power M.L."/>
            <person name="Jones G."/>
            <person name="Ransome R.D."/>
            <person name="Dechmann D.K.N."/>
            <person name="Locatelli A.G."/>
            <person name="Puechmaille S.J."/>
            <person name="Fedrigo O."/>
            <person name="Jarvis E.D."/>
            <person name="Hiller M."/>
            <person name="Vernes S.C."/>
            <person name="Myers E.W."/>
            <person name="Teeling E.C."/>
        </authorList>
    </citation>
    <scope>NUCLEOTIDE SEQUENCE [LARGE SCALE GENOMIC DNA]</scope>
    <source>
        <strain evidence="2">MPipKuh1</strain>
        <tissue evidence="2">Flight muscle</tissue>
    </source>
</reference>
<proteinExistence type="predicted"/>
<feature type="signal peptide" evidence="1">
    <location>
        <begin position="1"/>
        <end position="19"/>
    </location>
</feature>
<evidence type="ECO:0000313" key="3">
    <source>
        <dbReference type="Proteomes" id="UP000558488"/>
    </source>
</evidence>
<evidence type="ECO:0000256" key="1">
    <source>
        <dbReference type="SAM" id="SignalP"/>
    </source>
</evidence>
<protein>
    <submittedName>
        <fullName evidence="2">Uncharacterized protein</fullName>
    </submittedName>
</protein>
<feature type="chain" id="PRO_5029690792" evidence="1">
    <location>
        <begin position="20"/>
        <end position="144"/>
    </location>
</feature>
<dbReference type="Proteomes" id="UP000558488">
    <property type="component" value="Unassembled WGS sequence"/>
</dbReference>
<accession>A0A7J8B2E4</accession>
<name>A0A7J8B2E4_PIPKU</name>
<keyword evidence="3" id="KW-1185">Reference proteome</keyword>
<gene>
    <name evidence="2" type="ORF">mPipKuh1_007824</name>
</gene>
<dbReference type="EMBL" id="JACAGB010000001">
    <property type="protein sequence ID" value="KAF6392635.1"/>
    <property type="molecule type" value="Genomic_DNA"/>
</dbReference>
<evidence type="ECO:0000313" key="2">
    <source>
        <dbReference type="EMBL" id="KAF6392635.1"/>
    </source>
</evidence>
<organism evidence="2 3">
    <name type="scientific">Pipistrellus kuhlii</name>
    <name type="common">Kuhl's pipistrelle</name>
    <dbReference type="NCBI Taxonomy" id="59472"/>
    <lineage>
        <taxon>Eukaryota</taxon>
        <taxon>Metazoa</taxon>
        <taxon>Chordata</taxon>
        <taxon>Craniata</taxon>
        <taxon>Vertebrata</taxon>
        <taxon>Euteleostomi</taxon>
        <taxon>Mammalia</taxon>
        <taxon>Eutheria</taxon>
        <taxon>Laurasiatheria</taxon>
        <taxon>Chiroptera</taxon>
        <taxon>Yangochiroptera</taxon>
        <taxon>Vespertilionidae</taxon>
        <taxon>Pipistrellus</taxon>
    </lineage>
</organism>